<sequence length="395" mass="44925">FRARAMSSTMYKKRSPACNSCSHPMCDVIVRNRPERALGFVVDSIVNFEQHFGKDCKEEVREMCLETVSKFGAGTPYERDERLLPVYRILAWYSKSMTPDEVYRGLFEKRLFHTCAQFYIDWAEVHLRRENWKLTAEIIFYAISTCGTYHTLLNYLKQVVDVRLAEQHIIAETVTVPPNSDAAHELQVRLAELPQVLPHMVGPFIGYNPYLTPEQQHWAHYLHQMQQQYVQQVEQQPLDFSPRKSLSRPISSMSMDDRVFRDFPPLAPPEWQQEAAAVAAAASAEVAARAATYVLDETAEIMITEISYDDEDSNKENVPPSSSFVSSPSSGLASPSPSKDVEDDVQERESIRPVLYSYSPGKSPSENARFCMPTILKSYSEMAGRNTKNADETAQ</sequence>
<dbReference type="Gene3D" id="1.25.40.430">
    <property type="match status" value="1"/>
</dbReference>
<accession>A0A2A6B9J3</accession>
<keyword evidence="3" id="KW-1185">Reference proteome</keyword>
<dbReference type="EnsemblMetazoa" id="PPA19375.1">
    <property type="protein sequence ID" value="PPA19375.1"/>
    <property type="gene ID" value="WBGene00108929"/>
</dbReference>
<dbReference type="Proteomes" id="UP000005239">
    <property type="component" value="Unassembled WGS sequence"/>
</dbReference>
<reference evidence="2" key="2">
    <citation type="submission" date="2022-06" db="UniProtKB">
        <authorList>
            <consortium name="EnsemblMetazoa"/>
        </authorList>
    </citation>
    <scope>IDENTIFICATION</scope>
    <source>
        <strain evidence="2">PS312</strain>
    </source>
</reference>
<evidence type="ECO:0000256" key="1">
    <source>
        <dbReference type="SAM" id="MobiDB-lite"/>
    </source>
</evidence>
<evidence type="ECO:0000313" key="3">
    <source>
        <dbReference type="Proteomes" id="UP000005239"/>
    </source>
</evidence>
<evidence type="ECO:0000313" key="2">
    <source>
        <dbReference type="EnsemblMetazoa" id="PPA19375.1"/>
    </source>
</evidence>
<feature type="region of interest" description="Disordered" evidence="1">
    <location>
        <begin position="306"/>
        <end position="369"/>
    </location>
</feature>
<name>A0A2A6B9J3_PRIPA</name>
<accession>A0A8R1YCW3</accession>
<organism evidence="2 3">
    <name type="scientific">Pristionchus pacificus</name>
    <name type="common">Parasitic nematode worm</name>
    <dbReference type="NCBI Taxonomy" id="54126"/>
    <lineage>
        <taxon>Eukaryota</taxon>
        <taxon>Metazoa</taxon>
        <taxon>Ecdysozoa</taxon>
        <taxon>Nematoda</taxon>
        <taxon>Chromadorea</taxon>
        <taxon>Rhabditida</taxon>
        <taxon>Rhabditina</taxon>
        <taxon>Diplogasteromorpha</taxon>
        <taxon>Diplogasteroidea</taxon>
        <taxon>Neodiplogasteridae</taxon>
        <taxon>Pristionchus</taxon>
    </lineage>
</organism>
<dbReference type="InterPro" id="IPR013212">
    <property type="entry name" value="Mad3/Bub1_I"/>
</dbReference>
<reference evidence="3" key="1">
    <citation type="journal article" date="2008" name="Nat. Genet.">
        <title>The Pristionchus pacificus genome provides a unique perspective on nematode lifestyle and parasitism.</title>
        <authorList>
            <person name="Dieterich C."/>
            <person name="Clifton S.W."/>
            <person name="Schuster L.N."/>
            <person name="Chinwalla A."/>
            <person name="Delehaunty K."/>
            <person name="Dinkelacker I."/>
            <person name="Fulton L."/>
            <person name="Fulton R."/>
            <person name="Godfrey J."/>
            <person name="Minx P."/>
            <person name="Mitreva M."/>
            <person name="Roeseler W."/>
            <person name="Tian H."/>
            <person name="Witte H."/>
            <person name="Yang S.P."/>
            <person name="Wilson R.K."/>
            <person name="Sommer R.J."/>
        </authorList>
    </citation>
    <scope>NUCLEOTIDE SEQUENCE [LARGE SCALE GENOMIC DNA]</scope>
    <source>
        <strain evidence="3">PS312</strain>
    </source>
</reference>
<proteinExistence type="predicted"/>
<dbReference type="AlphaFoldDB" id="A0A2A6B9J3"/>
<feature type="compositionally biased region" description="Low complexity" evidence="1">
    <location>
        <begin position="319"/>
        <end position="338"/>
    </location>
</feature>
<protein>
    <submittedName>
        <fullName evidence="2">BUB1 N-terminal domain-containing protein</fullName>
    </submittedName>
</protein>
<gene>
    <name evidence="2" type="primary">WBGene00108929</name>
</gene>
<dbReference type="Pfam" id="PF08311">
    <property type="entry name" value="Mad3_BUB1_I"/>
    <property type="match status" value="1"/>
</dbReference>
<dbReference type="OrthoDB" id="5826649at2759"/>